<gene>
    <name evidence="3" type="ORF">Tci_037312</name>
</gene>
<name>A0A6L2LYB7_TANCI</name>
<accession>A0A6L2LYB7</accession>
<feature type="domain" description="Reverse transcriptase Ty1/copia-type" evidence="2">
    <location>
        <begin position="337"/>
        <end position="392"/>
    </location>
</feature>
<evidence type="ECO:0000259" key="2">
    <source>
        <dbReference type="Pfam" id="PF07727"/>
    </source>
</evidence>
<evidence type="ECO:0000256" key="1">
    <source>
        <dbReference type="SAM" id="MobiDB-lite"/>
    </source>
</evidence>
<evidence type="ECO:0000313" key="3">
    <source>
        <dbReference type="EMBL" id="GEU65334.1"/>
    </source>
</evidence>
<feature type="region of interest" description="Disordered" evidence="1">
    <location>
        <begin position="721"/>
        <end position="841"/>
    </location>
</feature>
<organism evidence="3">
    <name type="scientific">Tanacetum cinerariifolium</name>
    <name type="common">Dalmatian daisy</name>
    <name type="synonym">Chrysanthemum cinerariifolium</name>
    <dbReference type="NCBI Taxonomy" id="118510"/>
    <lineage>
        <taxon>Eukaryota</taxon>
        <taxon>Viridiplantae</taxon>
        <taxon>Streptophyta</taxon>
        <taxon>Embryophyta</taxon>
        <taxon>Tracheophyta</taxon>
        <taxon>Spermatophyta</taxon>
        <taxon>Magnoliopsida</taxon>
        <taxon>eudicotyledons</taxon>
        <taxon>Gunneridae</taxon>
        <taxon>Pentapetalae</taxon>
        <taxon>asterids</taxon>
        <taxon>campanulids</taxon>
        <taxon>Asterales</taxon>
        <taxon>Asteraceae</taxon>
        <taxon>Asteroideae</taxon>
        <taxon>Anthemideae</taxon>
        <taxon>Anthemidinae</taxon>
        <taxon>Tanacetum</taxon>
    </lineage>
</organism>
<dbReference type="CDD" id="cd09272">
    <property type="entry name" value="RNase_HI_RT_Ty1"/>
    <property type="match status" value="1"/>
</dbReference>
<dbReference type="EMBL" id="BKCJ010005180">
    <property type="protein sequence ID" value="GEU65334.1"/>
    <property type="molecule type" value="Genomic_DNA"/>
</dbReference>
<feature type="compositionally biased region" description="Low complexity" evidence="1">
    <location>
        <begin position="729"/>
        <end position="742"/>
    </location>
</feature>
<feature type="compositionally biased region" description="Low complexity" evidence="1">
    <location>
        <begin position="790"/>
        <end position="818"/>
    </location>
</feature>
<dbReference type="InterPro" id="IPR013103">
    <property type="entry name" value="RVT_2"/>
</dbReference>
<dbReference type="PANTHER" id="PTHR11439">
    <property type="entry name" value="GAG-POL-RELATED RETROTRANSPOSON"/>
    <property type="match status" value="1"/>
</dbReference>
<dbReference type="PANTHER" id="PTHR11439:SF524">
    <property type="entry name" value="RNA-DIRECTED DNA POLYMERASE, PROTEIN KINASE RLK-PELLE-DLSV FAMILY"/>
    <property type="match status" value="1"/>
</dbReference>
<reference evidence="3" key="1">
    <citation type="journal article" date="2019" name="Sci. Rep.">
        <title>Draft genome of Tanacetum cinerariifolium, the natural source of mosquito coil.</title>
        <authorList>
            <person name="Yamashiro T."/>
            <person name="Shiraishi A."/>
            <person name="Satake H."/>
            <person name="Nakayama K."/>
        </authorList>
    </citation>
    <scope>NUCLEOTIDE SEQUENCE</scope>
</reference>
<sequence>MSKIYAEPRKIGRGNRRDNPRYPVSPRLPKINVTRWLQKSDRRWREVVVVFKFLPTITNTSFVLRKLSKSEDVPSYTIDTWTMNFHMEYLMALTQVWYPACYTRIGLKITGAKLKIMCSISLLKFTYLGSRSRCSLMRMRRIKASLAKFVSAASADPQEEQKKKAWALSLSSPISKDVIANISLDGLLEKYDHVSDIIIHREPFSDLKTVRSMHTTTKMRLKSRAQVSTLNSSSSSPMVLLANSTNIKIYIALLVLRDPYTRNWNMDTGASFHLNDYVSNLSTIFNSCIYPSVSVGDRASLSLLRSDAVVKILTSSLAHPDGVTRNPDAVSKACMTLSRYKARLVANGNTQLSSVDVDETFSLVVKLSTIRTILSLAISRHWPVHQLDRKYAIKILERVVSCNFSQTLVDIDSKLGDDGNLVCLYMHDPREPHFLNLKRILRYVPSTLDYGLQLFSSSTSSLMTYSDADLAGCPTTQRSTFGYCVFLGNNLPSWSSKRQPMLSLLVMRQSSMCKYAIKILERVVSCNFSQTLVDIDSKLGDDGNLVCLYMHDPREPHFLNLKRILRYVPSTLDYGLQLFSSSTSSLMTYSDADLAGCPTTQRSTFGYCVFLGNNLPSWSSKRQPMLSLLVMRQSSMHQRRKHIEIDIHFVRDLVAAGQVRILHVSSRYQPFALRFWLVVVRFVVVRFVVVVDRINRYVLYDHVMYSLALQHERNTRKDYDTKRGHHFTSASSSSSFDNPSPSYHIDDDNDEDDKDLPQEYNDTHTPSPIEKSSSPSPPNAPIKTPSTKDTSFTLGSTSSSFESKPNSSPFSSRNTSSPKPTNPFLDDHLDAPPRHSNPLPL</sequence>
<comment type="caution">
    <text evidence="3">The sequence shown here is derived from an EMBL/GenBank/DDBJ whole genome shotgun (WGS) entry which is preliminary data.</text>
</comment>
<dbReference type="AlphaFoldDB" id="A0A6L2LYB7"/>
<protein>
    <recommendedName>
        <fullName evidence="2">Reverse transcriptase Ty1/copia-type domain-containing protein</fullName>
    </recommendedName>
</protein>
<proteinExistence type="predicted"/>
<dbReference type="Pfam" id="PF07727">
    <property type="entry name" value="RVT_2"/>
    <property type="match status" value="1"/>
</dbReference>